<accession>A0A3S3PT79</accession>
<evidence type="ECO:0000256" key="1">
    <source>
        <dbReference type="SAM" id="MobiDB-lite"/>
    </source>
</evidence>
<evidence type="ECO:0000313" key="3">
    <source>
        <dbReference type="Proteomes" id="UP000283530"/>
    </source>
</evidence>
<keyword evidence="3" id="KW-1185">Reference proteome</keyword>
<comment type="caution">
    <text evidence="2">The sequence shown here is derived from an EMBL/GenBank/DDBJ whole genome shotgun (WGS) entry which is preliminary data.</text>
</comment>
<dbReference type="STRING" id="337451.A0A3S3PT79"/>
<gene>
    <name evidence="2" type="ORF">CKAN_00134600</name>
</gene>
<reference evidence="2 3" key="1">
    <citation type="journal article" date="2019" name="Nat. Plants">
        <title>Stout camphor tree genome fills gaps in understanding of flowering plant genome evolution.</title>
        <authorList>
            <person name="Chaw S.M."/>
            <person name="Liu Y.C."/>
            <person name="Wu Y.W."/>
            <person name="Wang H.Y."/>
            <person name="Lin C.I."/>
            <person name="Wu C.S."/>
            <person name="Ke H.M."/>
            <person name="Chang L.Y."/>
            <person name="Hsu C.Y."/>
            <person name="Yang H.T."/>
            <person name="Sudianto E."/>
            <person name="Hsu M.H."/>
            <person name="Wu K.P."/>
            <person name="Wang L.N."/>
            <person name="Leebens-Mack J.H."/>
            <person name="Tsai I.J."/>
        </authorList>
    </citation>
    <scope>NUCLEOTIDE SEQUENCE [LARGE SCALE GENOMIC DNA]</scope>
    <source>
        <strain evidence="3">cv. Chaw 1501</strain>
        <tissue evidence="2">Young leaves</tissue>
    </source>
</reference>
<dbReference type="Proteomes" id="UP000283530">
    <property type="component" value="Unassembled WGS sequence"/>
</dbReference>
<dbReference type="OrthoDB" id="1936384at2759"/>
<name>A0A3S3PT79_9MAGN</name>
<proteinExistence type="predicted"/>
<evidence type="ECO:0000313" key="2">
    <source>
        <dbReference type="EMBL" id="RWR73093.1"/>
    </source>
</evidence>
<dbReference type="EMBL" id="QPKB01000001">
    <property type="protein sequence ID" value="RWR73093.1"/>
    <property type="molecule type" value="Genomic_DNA"/>
</dbReference>
<feature type="region of interest" description="Disordered" evidence="1">
    <location>
        <begin position="51"/>
        <end position="73"/>
    </location>
</feature>
<dbReference type="AlphaFoldDB" id="A0A3S3PT79"/>
<sequence>MHLPLWKPISHCAFLILEKKTRRKNGACLADEGKRKATILKKLQEDKLKDALQQASKDGSHGKSQDFDSETSNLDLSFGRSRSLARSHPQREFFLATALAAERSFNTEDFIPNLQESFAKFITMYPKYQSLKKY</sequence>
<organism evidence="2 3">
    <name type="scientific">Cinnamomum micranthum f. kanehirae</name>
    <dbReference type="NCBI Taxonomy" id="337451"/>
    <lineage>
        <taxon>Eukaryota</taxon>
        <taxon>Viridiplantae</taxon>
        <taxon>Streptophyta</taxon>
        <taxon>Embryophyta</taxon>
        <taxon>Tracheophyta</taxon>
        <taxon>Spermatophyta</taxon>
        <taxon>Magnoliopsida</taxon>
        <taxon>Magnoliidae</taxon>
        <taxon>Laurales</taxon>
        <taxon>Lauraceae</taxon>
        <taxon>Cinnamomum</taxon>
    </lineage>
</organism>
<protein>
    <submittedName>
        <fullName evidence="2">Uncharacterized protein</fullName>
    </submittedName>
</protein>